<reference evidence="10" key="1">
    <citation type="submission" date="2021-02" db="EMBL/GenBank/DDBJ databases">
        <title>Thiocyanate and organic carbon inputs drive convergent selection for specific autotrophic Afipia and Thiobacillus strains within complex microbiomes.</title>
        <authorList>
            <person name="Huddy R.J."/>
            <person name="Sachdeva R."/>
            <person name="Kadzinga F."/>
            <person name="Kantor R.S."/>
            <person name="Harrison S.T.L."/>
            <person name="Banfield J.F."/>
        </authorList>
    </citation>
    <scope>NUCLEOTIDE SEQUENCE</scope>
    <source>
        <strain evidence="10">SCN18_13_7_16_R3_B_64_19</strain>
    </source>
</reference>
<dbReference type="Pfam" id="PF00849">
    <property type="entry name" value="PseudoU_synth_2"/>
    <property type="match status" value="1"/>
</dbReference>
<dbReference type="CDD" id="cd00165">
    <property type="entry name" value="S4"/>
    <property type="match status" value="1"/>
</dbReference>
<evidence type="ECO:0000256" key="4">
    <source>
        <dbReference type="PIRSR" id="PIRSR606225-1"/>
    </source>
</evidence>
<protein>
    <recommendedName>
        <fullName evidence="6">Pseudouridine synthase</fullName>
        <ecNumber evidence="6">5.4.99.-</ecNumber>
    </recommendedName>
</protein>
<dbReference type="GO" id="GO:0160140">
    <property type="term" value="F:23S rRNA pseudouridine(1911/1915/1917) synthase activity"/>
    <property type="evidence" value="ECO:0007669"/>
    <property type="project" value="UniProtKB-EC"/>
</dbReference>
<accession>A0A8I1SX57</accession>
<dbReference type="Pfam" id="PF01479">
    <property type="entry name" value="S4"/>
    <property type="match status" value="1"/>
</dbReference>
<dbReference type="Gene3D" id="3.30.2350.10">
    <property type="entry name" value="Pseudouridine synthase"/>
    <property type="match status" value="1"/>
</dbReference>
<dbReference type="CDD" id="cd02869">
    <property type="entry name" value="PseudoU_synth_RluA_like"/>
    <property type="match status" value="1"/>
</dbReference>
<evidence type="ECO:0000259" key="9">
    <source>
        <dbReference type="Pfam" id="PF01479"/>
    </source>
</evidence>
<dbReference type="InterPro" id="IPR036986">
    <property type="entry name" value="S4_RNA-bd_sf"/>
</dbReference>
<dbReference type="PROSITE" id="PS50889">
    <property type="entry name" value="S4"/>
    <property type="match status" value="1"/>
</dbReference>
<dbReference type="InterPro" id="IPR020103">
    <property type="entry name" value="PsdUridine_synth_cat_dom_sf"/>
</dbReference>
<dbReference type="Proteomes" id="UP000664800">
    <property type="component" value="Unassembled WGS sequence"/>
</dbReference>
<comment type="catalytic activity">
    <reaction evidence="3">
        <text>uridine(1911/1915/1917) in 23S rRNA = pseudouridine(1911/1915/1917) in 23S rRNA</text>
        <dbReference type="Rhea" id="RHEA:42524"/>
        <dbReference type="Rhea" id="RHEA-COMP:10097"/>
        <dbReference type="Rhea" id="RHEA-COMP:10098"/>
        <dbReference type="ChEBI" id="CHEBI:65314"/>
        <dbReference type="ChEBI" id="CHEBI:65315"/>
        <dbReference type="EC" id="5.4.99.23"/>
    </reaction>
</comment>
<dbReference type="NCBIfam" id="TIGR00005">
    <property type="entry name" value="rluA_subfam"/>
    <property type="match status" value="1"/>
</dbReference>
<evidence type="ECO:0000313" key="11">
    <source>
        <dbReference type="Proteomes" id="UP000664800"/>
    </source>
</evidence>
<evidence type="ECO:0000256" key="1">
    <source>
        <dbReference type="ARBA" id="ARBA00010876"/>
    </source>
</evidence>
<keyword evidence="2 6" id="KW-0413">Isomerase</keyword>
<evidence type="ECO:0000256" key="6">
    <source>
        <dbReference type="RuleBase" id="RU362028"/>
    </source>
</evidence>
<name>A0A8I1SX57_THIA3</name>
<dbReference type="SUPFAM" id="SSF55120">
    <property type="entry name" value="Pseudouridine synthase"/>
    <property type="match status" value="1"/>
</dbReference>
<sequence>MTDLSPHISPHTADGDFADLDEDSAADDSTVLEAAVPEADAGQRLDKVLAAQFSQYSRSRLQQWCEAGLVRMGAQVAGVRDKARAGETLRIALPALPEDTAFAPEDLPLNVVFEDADLAVLNKPAGLVVHPAAGNWSGTLLNGLLARYPETAGLPRAGIVHRLDKDTSGLMVTARTLEAQTELVRRLQARTIHRQYLALAWGSVSRAFNVEAPIGRHPRDRLRMAVVHGGKPARTDFTPLAELDTRWGPLTALRCKLHSGRTHQIRVHLQFAKLEMVADSVYGGRLRPDLPLQRQALHAARLAFAHPLNDRPMDFIAPIPDDMASFWEACGGEPEEIDPQGW</sequence>
<evidence type="ECO:0000256" key="7">
    <source>
        <dbReference type="SAM" id="MobiDB-lite"/>
    </source>
</evidence>
<evidence type="ECO:0000313" key="10">
    <source>
        <dbReference type="EMBL" id="MBN8744279.1"/>
    </source>
</evidence>
<dbReference type="InterPro" id="IPR050188">
    <property type="entry name" value="RluA_PseudoU_synthase"/>
</dbReference>
<evidence type="ECO:0000256" key="3">
    <source>
        <dbReference type="ARBA" id="ARBA00036882"/>
    </source>
</evidence>
<dbReference type="Gene3D" id="3.10.290.10">
    <property type="entry name" value="RNA-binding S4 domain"/>
    <property type="match status" value="1"/>
</dbReference>
<dbReference type="GO" id="GO:0003723">
    <property type="term" value="F:RNA binding"/>
    <property type="evidence" value="ECO:0007669"/>
    <property type="project" value="UniProtKB-KW"/>
</dbReference>
<evidence type="ECO:0000256" key="2">
    <source>
        <dbReference type="ARBA" id="ARBA00023235"/>
    </source>
</evidence>
<dbReference type="RefSeq" id="WP_276729929.1">
    <property type="nucleotide sequence ID" value="NZ_JAFKMR010000016.1"/>
</dbReference>
<dbReference type="InterPro" id="IPR006145">
    <property type="entry name" value="PsdUridine_synth_RsuA/RluA"/>
</dbReference>
<feature type="active site" evidence="4">
    <location>
        <position position="164"/>
    </location>
</feature>
<dbReference type="AlphaFoldDB" id="A0A8I1SX57"/>
<proteinExistence type="inferred from homology"/>
<dbReference type="SUPFAM" id="SSF55174">
    <property type="entry name" value="Alpha-L RNA-binding motif"/>
    <property type="match status" value="1"/>
</dbReference>
<dbReference type="InterPro" id="IPR002942">
    <property type="entry name" value="S4_RNA-bd"/>
</dbReference>
<feature type="domain" description="RNA-binding S4" evidence="9">
    <location>
        <begin position="43"/>
        <end position="77"/>
    </location>
</feature>
<dbReference type="EMBL" id="JAFKMR010000016">
    <property type="protein sequence ID" value="MBN8744279.1"/>
    <property type="molecule type" value="Genomic_DNA"/>
</dbReference>
<gene>
    <name evidence="10" type="ORF">J0I24_08185</name>
</gene>
<organism evidence="10 11">
    <name type="scientific">Thiomonas arsenitoxydans (strain DSM 22701 / CIP 110005 / 3As)</name>
    <dbReference type="NCBI Taxonomy" id="426114"/>
    <lineage>
        <taxon>Bacteria</taxon>
        <taxon>Pseudomonadati</taxon>
        <taxon>Pseudomonadota</taxon>
        <taxon>Betaproteobacteria</taxon>
        <taxon>Burkholderiales</taxon>
        <taxon>Thiomonas</taxon>
    </lineage>
</organism>
<dbReference type="EC" id="5.4.99.-" evidence="6"/>
<dbReference type="InterPro" id="IPR006225">
    <property type="entry name" value="PsdUridine_synth_RluC/D"/>
</dbReference>
<comment type="function">
    <text evidence="6">Responsible for synthesis of pseudouridine from uracil.</text>
</comment>
<comment type="catalytic activity">
    <reaction evidence="6">
        <text>a uridine in RNA = a pseudouridine in RNA</text>
        <dbReference type="Rhea" id="RHEA:48348"/>
        <dbReference type="Rhea" id="RHEA-COMP:12068"/>
        <dbReference type="Rhea" id="RHEA-COMP:12069"/>
        <dbReference type="ChEBI" id="CHEBI:65314"/>
        <dbReference type="ChEBI" id="CHEBI:65315"/>
    </reaction>
</comment>
<feature type="region of interest" description="Disordered" evidence="7">
    <location>
        <begin position="1"/>
        <end position="22"/>
    </location>
</feature>
<dbReference type="PANTHER" id="PTHR21600:SF44">
    <property type="entry name" value="RIBOSOMAL LARGE SUBUNIT PSEUDOURIDINE SYNTHASE D"/>
    <property type="match status" value="1"/>
</dbReference>
<keyword evidence="5" id="KW-0694">RNA-binding</keyword>
<comment type="similarity">
    <text evidence="1 6">Belongs to the pseudouridine synthase RluA family.</text>
</comment>
<dbReference type="GO" id="GO:0000455">
    <property type="term" value="P:enzyme-directed rRNA pseudouridine synthesis"/>
    <property type="evidence" value="ECO:0007669"/>
    <property type="project" value="TreeGrafter"/>
</dbReference>
<feature type="domain" description="Pseudouridine synthase RsuA/RluA-like" evidence="8">
    <location>
        <begin position="117"/>
        <end position="270"/>
    </location>
</feature>
<evidence type="ECO:0000259" key="8">
    <source>
        <dbReference type="Pfam" id="PF00849"/>
    </source>
</evidence>
<dbReference type="PANTHER" id="PTHR21600">
    <property type="entry name" value="MITOCHONDRIAL RNA PSEUDOURIDINE SYNTHASE"/>
    <property type="match status" value="1"/>
</dbReference>
<evidence type="ECO:0000256" key="5">
    <source>
        <dbReference type="PROSITE-ProRule" id="PRU00182"/>
    </source>
</evidence>
<comment type="caution">
    <text evidence="10">The sequence shown here is derived from an EMBL/GenBank/DDBJ whole genome shotgun (WGS) entry which is preliminary data.</text>
</comment>